<evidence type="ECO:0000313" key="3">
    <source>
        <dbReference type="EnsemblProtists" id="Phyra87385"/>
    </source>
</evidence>
<keyword evidence="4" id="KW-1185">Reference proteome</keyword>
<name>H3H965_PHYRM</name>
<dbReference type="GO" id="GO:0005524">
    <property type="term" value="F:ATP binding"/>
    <property type="evidence" value="ECO:0007669"/>
    <property type="project" value="InterPro"/>
</dbReference>
<dbReference type="PANTHER" id="PTHR19241">
    <property type="entry name" value="ATP-BINDING CASSETTE TRANSPORTER"/>
    <property type="match status" value="1"/>
</dbReference>
<dbReference type="InParanoid" id="H3H965"/>
<proteinExistence type="predicted"/>
<dbReference type="Proteomes" id="UP000005238">
    <property type="component" value="Unassembled WGS sequence"/>
</dbReference>
<dbReference type="InterPro" id="IPR003439">
    <property type="entry name" value="ABC_transporter-like_ATP-bd"/>
</dbReference>
<reference evidence="3" key="2">
    <citation type="submission" date="2015-06" db="UniProtKB">
        <authorList>
            <consortium name="EnsemblProtists"/>
        </authorList>
    </citation>
    <scope>IDENTIFICATION</scope>
    <source>
        <strain evidence="3">Pr102</strain>
    </source>
</reference>
<dbReference type="InterPro" id="IPR027417">
    <property type="entry name" value="P-loop_NTPase"/>
</dbReference>
<reference evidence="4" key="1">
    <citation type="journal article" date="2006" name="Science">
        <title>Phytophthora genome sequences uncover evolutionary origins and mechanisms of pathogenesis.</title>
        <authorList>
            <person name="Tyler B.M."/>
            <person name="Tripathy S."/>
            <person name="Zhang X."/>
            <person name="Dehal P."/>
            <person name="Jiang R.H."/>
            <person name="Aerts A."/>
            <person name="Arredondo F.D."/>
            <person name="Baxter L."/>
            <person name="Bensasson D."/>
            <person name="Beynon J.L."/>
            <person name="Chapman J."/>
            <person name="Damasceno C.M."/>
            <person name="Dorrance A.E."/>
            <person name="Dou D."/>
            <person name="Dickerman A.W."/>
            <person name="Dubchak I.L."/>
            <person name="Garbelotto M."/>
            <person name="Gijzen M."/>
            <person name="Gordon S.G."/>
            <person name="Govers F."/>
            <person name="Grunwald N.J."/>
            <person name="Huang W."/>
            <person name="Ivors K.L."/>
            <person name="Jones R.W."/>
            <person name="Kamoun S."/>
            <person name="Krampis K."/>
            <person name="Lamour K.H."/>
            <person name="Lee M.K."/>
            <person name="McDonald W.H."/>
            <person name="Medina M."/>
            <person name="Meijer H.J."/>
            <person name="Nordberg E.K."/>
            <person name="Maclean D.J."/>
            <person name="Ospina-Giraldo M.D."/>
            <person name="Morris P.F."/>
            <person name="Phuntumart V."/>
            <person name="Putnam N.H."/>
            <person name="Rash S."/>
            <person name="Rose J.K."/>
            <person name="Sakihama Y."/>
            <person name="Salamov A.A."/>
            <person name="Savidor A."/>
            <person name="Scheuring C.F."/>
            <person name="Smith B.M."/>
            <person name="Sobral B.W."/>
            <person name="Terry A."/>
            <person name="Torto-Alalibo T.A."/>
            <person name="Win J."/>
            <person name="Xu Z."/>
            <person name="Zhang H."/>
            <person name="Grigoriev I.V."/>
            <person name="Rokhsar D.S."/>
            <person name="Boore J.L."/>
        </authorList>
    </citation>
    <scope>NUCLEOTIDE SEQUENCE [LARGE SCALE GENOMIC DNA]</scope>
    <source>
        <strain evidence="4">Pr102</strain>
    </source>
</reference>
<dbReference type="AlphaFoldDB" id="H3H965"/>
<dbReference type="EMBL" id="DS567789">
    <property type="status" value="NOT_ANNOTATED_CDS"/>
    <property type="molecule type" value="Genomic_DNA"/>
</dbReference>
<sequence length="160" mass="17184">MEHGTTDKQIGLDSGKALLVNGPAAMHEFVASRLETALGDELPQMEVRFTDLSVSADITVVEDDGSSSDLPTLWNTVRKSAAGMGRKKQVAHKEILKNVTGTFRPGTMTLVLGQPGSGKSSLMKVLSGRFPVAKNVTISGEVTYNGLQQDEIKNQLPQFL</sequence>
<dbReference type="eggNOG" id="KOG0065">
    <property type="taxonomic scope" value="Eukaryota"/>
</dbReference>
<protein>
    <recommendedName>
        <fullName evidence="2">ABC transporter domain-containing protein</fullName>
    </recommendedName>
</protein>
<accession>H3H965</accession>
<dbReference type="Gene3D" id="3.40.50.300">
    <property type="entry name" value="P-loop containing nucleotide triphosphate hydrolases"/>
    <property type="match status" value="1"/>
</dbReference>
<feature type="domain" description="ABC transporter" evidence="2">
    <location>
        <begin position="96"/>
        <end position="149"/>
    </location>
</feature>
<evidence type="ECO:0000259" key="2">
    <source>
        <dbReference type="Pfam" id="PF00005"/>
    </source>
</evidence>
<dbReference type="SUPFAM" id="SSF52540">
    <property type="entry name" value="P-loop containing nucleoside triphosphate hydrolases"/>
    <property type="match status" value="1"/>
</dbReference>
<organism evidence="3 4">
    <name type="scientific">Phytophthora ramorum</name>
    <name type="common">Sudden oak death agent</name>
    <dbReference type="NCBI Taxonomy" id="164328"/>
    <lineage>
        <taxon>Eukaryota</taxon>
        <taxon>Sar</taxon>
        <taxon>Stramenopiles</taxon>
        <taxon>Oomycota</taxon>
        <taxon>Peronosporomycetes</taxon>
        <taxon>Peronosporales</taxon>
        <taxon>Peronosporaceae</taxon>
        <taxon>Phytophthora</taxon>
    </lineage>
</organism>
<keyword evidence="1" id="KW-0813">Transport</keyword>
<dbReference type="Pfam" id="PF00005">
    <property type="entry name" value="ABC_tran"/>
    <property type="match status" value="1"/>
</dbReference>
<dbReference type="EnsemblProtists" id="Phyra87385">
    <property type="protein sequence ID" value="Phyra87385"/>
    <property type="gene ID" value="Phyra87385"/>
</dbReference>
<evidence type="ECO:0000313" key="4">
    <source>
        <dbReference type="Proteomes" id="UP000005238"/>
    </source>
</evidence>
<evidence type="ECO:0000256" key="1">
    <source>
        <dbReference type="ARBA" id="ARBA00022448"/>
    </source>
</evidence>
<dbReference type="GO" id="GO:0016887">
    <property type="term" value="F:ATP hydrolysis activity"/>
    <property type="evidence" value="ECO:0007669"/>
    <property type="project" value="InterPro"/>
</dbReference>